<proteinExistence type="predicted"/>
<evidence type="ECO:0000313" key="2">
    <source>
        <dbReference type="Proteomes" id="UP000502118"/>
    </source>
</evidence>
<dbReference type="Proteomes" id="UP000502118">
    <property type="component" value="Chromosome"/>
</dbReference>
<keyword evidence="2" id="KW-1185">Reference proteome</keyword>
<dbReference type="AlphaFoldDB" id="A0A6M4JCV9"/>
<evidence type="ECO:0000313" key="1">
    <source>
        <dbReference type="EMBL" id="QJR43907.1"/>
    </source>
</evidence>
<name>A0A6M4JCV9_9MOLU</name>
<dbReference type="KEGG" id="mmio:HLA92_00330"/>
<accession>A0A6M4JCV9</accession>
<dbReference type="RefSeq" id="WP_171112412.1">
    <property type="nucleotide sequence ID" value="NZ_CP053097.1"/>
</dbReference>
<evidence type="ECO:0008006" key="3">
    <source>
        <dbReference type="Google" id="ProtNLM"/>
    </source>
</evidence>
<dbReference type="NCBIfam" id="NF045847">
    <property type="entry name" value="MGA1079_SerProt"/>
    <property type="match status" value="1"/>
</dbReference>
<dbReference type="EMBL" id="CP053097">
    <property type="protein sequence ID" value="QJR43907.1"/>
    <property type="molecule type" value="Genomic_DNA"/>
</dbReference>
<protein>
    <recommendedName>
        <fullName evidence="3">DUF31 domain-containing protein</fullName>
    </recommendedName>
</protein>
<gene>
    <name evidence="1" type="ORF">HLA92_00330</name>
</gene>
<reference evidence="1 2" key="1">
    <citation type="submission" date="2020-05" db="EMBL/GenBank/DDBJ databases">
        <title>Novel Mycoplasma species detected in Mirounga angustirostris (northern elephant seal) from the USA.</title>
        <authorList>
            <person name="Volokhov D.V."/>
        </authorList>
    </citation>
    <scope>NUCLEOTIDE SEQUENCE [LARGE SCALE GENOMIC DNA]</scope>
    <source>
        <strain evidence="1 2">Mirounga ES2806-NAS</strain>
    </source>
</reference>
<sequence length="464" mass="53960">MSFELQSEEYINKESFKYNVIFEWIEDKGIKINITTQDSSYKIIIDEPETQKFNENTIFDKNRALIILPAAVKTTIEYTNNKQNENFNIESNKFDYNDVFYNTYNQPILFSNDTNFLKDKSVYYPNQNVTYKLHDGYKMNVDTLRWIKQKDWDLAKHTWLRALYYLAEGNQEAGSTSIIGKVNNNPNDHKYYIITNRHVDGEHDFQRWEQLSGANFLTDKKRRDLTFAPKYLNTDVNRHINHTNAAINNANKVKNKVIGTTIWSGVDQISENEGVKPKEEDLNIFIADFNEDYKEAQSFGGMNRIWKYQNLIKLPNAKLNVGPKQSIISVPYTREVATLGWPNNKMSGAINRRPSVEDGTIIQIHTQPNYSQVFAGKIGSGTGMYVDDDTYIATWKEGFNGPASQGPRYVNRDYNYFGINFDGQNPFDIKNTHSFASQIIRANLMNPNEYDLPWFFETIKEKHE</sequence>
<organism evidence="1 2">
    <name type="scientific">Mycoplasma miroungirhinis</name>
    <dbReference type="NCBI Taxonomy" id="754516"/>
    <lineage>
        <taxon>Bacteria</taxon>
        <taxon>Bacillati</taxon>
        <taxon>Mycoplasmatota</taxon>
        <taxon>Mollicutes</taxon>
        <taxon>Mycoplasmataceae</taxon>
        <taxon>Mycoplasma</taxon>
    </lineage>
</organism>